<dbReference type="PANTHER" id="PTHR23305">
    <property type="entry name" value="OBG GTPASE FAMILY"/>
    <property type="match status" value="1"/>
</dbReference>
<dbReference type="InterPro" id="IPR023192">
    <property type="entry name" value="TGS-like_dom_sf"/>
</dbReference>
<name>A0AAE3P0C1_9BACT</name>
<dbReference type="SUPFAM" id="SSF81271">
    <property type="entry name" value="TGS-like"/>
    <property type="match status" value="1"/>
</dbReference>
<organism evidence="9 10">
    <name type="scientific">Candidatus Thermodesulfobacterium syntrophicum</name>
    <dbReference type="NCBI Taxonomy" id="3060442"/>
    <lineage>
        <taxon>Bacteria</taxon>
        <taxon>Pseudomonadati</taxon>
        <taxon>Thermodesulfobacteriota</taxon>
        <taxon>Thermodesulfobacteria</taxon>
        <taxon>Thermodesulfobacteriales</taxon>
        <taxon>Thermodesulfobacteriaceae</taxon>
        <taxon>Thermodesulfobacterium</taxon>
    </lineage>
</organism>
<dbReference type="PIRSF" id="PIRSF006641">
    <property type="entry name" value="CHP00092"/>
    <property type="match status" value="1"/>
</dbReference>
<dbReference type="GO" id="GO:0005525">
    <property type="term" value="F:GTP binding"/>
    <property type="evidence" value="ECO:0007669"/>
    <property type="project" value="InterPro"/>
</dbReference>
<dbReference type="GO" id="GO:0046872">
    <property type="term" value="F:metal ion binding"/>
    <property type="evidence" value="ECO:0007669"/>
    <property type="project" value="UniProtKB-KW"/>
</dbReference>
<evidence type="ECO:0000313" key="9">
    <source>
        <dbReference type="EMBL" id="MDF2952772.1"/>
    </source>
</evidence>
<keyword evidence="4 6" id="KW-0067">ATP-binding</keyword>
<dbReference type="EMBL" id="JAPHEG010000001">
    <property type="protein sequence ID" value="MDF2952772.1"/>
    <property type="molecule type" value="Genomic_DNA"/>
</dbReference>
<dbReference type="PANTHER" id="PTHR23305:SF18">
    <property type="entry name" value="OBG-TYPE G DOMAIN-CONTAINING PROTEIN"/>
    <property type="match status" value="1"/>
</dbReference>
<accession>A0AAE3P0C1</accession>
<sequence>MEIGIVGLPNVGKSTIFNALIQSNKAQVANYPFCTIEPNVGVVSVPDERVYKIAKIEKSGKAIPATIKFIDIAGLVKGANKGEGLGNQFLSYIRQVSAIVHVIRCFESSNVSHVEGGIDPVRDAEIVEFELIMADLKTIEKRLEKTQKLAKSDSKSAKAELETLLKAKELLEDLKPLRKNLKTFDKTEITFLSKTLSLLTIKPMMYIANISEKDLPQGEKNPLVKNFKNYALENEIPIIVICGKIEQELIELPKEEKEEFMNALNLKESGLNKLIKAGYKLLNLVTFFTTNPKETRAWTIKRGTKALKAARKIHSDIEKGFIAAEVINYVDYIKIASLHKAKELGAVKIEGKDYEIKDGDIIYFRFN</sequence>
<dbReference type="Gene3D" id="3.10.20.30">
    <property type="match status" value="1"/>
</dbReference>
<dbReference type="CDD" id="cd04867">
    <property type="entry name" value="TGS_YchF_OLA1"/>
    <property type="match status" value="1"/>
</dbReference>
<evidence type="ECO:0000256" key="3">
    <source>
        <dbReference type="ARBA" id="ARBA00022741"/>
    </source>
</evidence>
<dbReference type="Gene3D" id="3.40.50.300">
    <property type="entry name" value="P-loop containing nucleotide triphosphate hydrolases"/>
    <property type="match status" value="1"/>
</dbReference>
<evidence type="ECO:0000256" key="4">
    <source>
        <dbReference type="ARBA" id="ARBA00022840"/>
    </source>
</evidence>
<evidence type="ECO:0000256" key="2">
    <source>
        <dbReference type="ARBA" id="ARBA00022723"/>
    </source>
</evidence>
<reference evidence="9" key="1">
    <citation type="submission" date="2022-11" db="EMBL/GenBank/DDBJ databases">
        <title>Candidatus Alkanophaga archaea from heated hydrothermal vent sediment oxidize petroleum alkanes.</title>
        <authorList>
            <person name="Zehnle H."/>
            <person name="Laso-Perez R."/>
            <person name="Lipp J."/>
            <person name="Teske A."/>
            <person name="Wegener G."/>
        </authorList>
    </citation>
    <scope>NUCLEOTIDE SEQUENCE</scope>
    <source>
        <strain evidence="9">MCA70</strain>
    </source>
</reference>
<feature type="binding site" evidence="6">
    <location>
        <begin position="10"/>
        <end position="15"/>
    </location>
    <ligand>
        <name>ATP</name>
        <dbReference type="ChEBI" id="CHEBI:30616"/>
    </ligand>
</feature>
<dbReference type="CDD" id="cd01900">
    <property type="entry name" value="YchF"/>
    <property type="match status" value="1"/>
</dbReference>
<dbReference type="NCBIfam" id="TIGR00092">
    <property type="entry name" value="redox-regulated ATPase YchF"/>
    <property type="match status" value="1"/>
</dbReference>
<feature type="domain" description="OBG-type G" evidence="7">
    <location>
        <begin position="1"/>
        <end position="261"/>
    </location>
</feature>
<dbReference type="HAMAP" id="MF_00944">
    <property type="entry name" value="YchF_OLA1_ATPase"/>
    <property type="match status" value="1"/>
</dbReference>
<keyword evidence="5" id="KW-0460">Magnesium</keyword>
<evidence type="ECO:0000259" key="7">
    <source>
        <dbReference type="PROSITE" id="PS51710"/>
    </source>
</evidence>
<proteinExistence type="inferred from homology"/>
<dbReference type="InterPro" id="IPR004396">
    <property type="entry name" value="ATPase_YchF/OLA1"/>
</dbReference>
<dbReference type="GO" id="GO:0005737">
    <property type="term" value="C:cytoplasm"/>
    <property type="evidence" value="ECO:0007669"/>
    <property type="project" value="TreeGrafter"/>
</dbReference>
<evidence type="ECO:0000259" key="8">
    <source>
        <dbReference type="PROSITE" id="PS51880"/>
    </source>
</evidence>
<dbReference type="InterPro" id="IPR012675">
    <property type="entry name" value="Beta-grasp_dom_sf"/>
</dbReference>
<protein>
    <recommendedName>
        <fullName evidence="6">Ribosome-binding ATPase YchF</fullName>
    </recommendedName>
</protein>
<gene>
    <name evidence="6" type="primary">ychF</name>
    <name evidence="9" type="ORF">OD816_000017</name>
</gene>
<dbReference type="PRINTS" id="PR00326">
    <property type="entry name" value="GTP1OBG"/>
</dbReference>
<evidence type="ECO:0000313" key="10">
    <source>
        <dbReference type="Proteomes" id="UP001144110"/>
    </source>
</evidence>
<dbReference type="GO" id="GO:0043023">
    <property type="term" value="F:ribosomal large subunit binding"/>
    <property type="evidence" value="ECO:0007669"/>
    <property type="project" value="UniProtKB-UniRule"/>
</dbReference>
<dbReference type="FunFam" id="3.10.20.30:FF:000001">
    <property type="entry name" value="Ribosome-binding ATPase YchF"/>
    <property type="match status" value="1"/>
</dbReference>
<dbReference type="PROSITE" id="PS51710">
    <property type="entry name" value="G_OBG"/>
    <property type="match status" value="1"/>
</dbReference>
<dbReference type="SUPFAM" id="SSF52540">
    <property type="entry name" value="P-loop containing nucleoside triphosphate hydrolases"/>
    <property type="match status" value="1"/>
</dbReference>
<keyword evidence="2" id="KW-0479">Metal-binding</keyword>
<dbReference type="InterPro" id="IPR031167">
    <property type="entry name" value="G_OBG"/>
</dbReference>
<evidence type="ECO:0000256" key="5">
    <source>
        <dbReference type="ARBA" id="ARBA00022842"/>
    </source>
</evidence>
<dbReference type="InterPro" id="IPR013029">
    <property type="entry name" value="YchF_C"/>
</dbReference>
<feature type="domain" description="TGS" evidence="8">
    <location>
        <begin position="283"/>
        <end position="366"/>
    </location>
</feature>
<evidence type="ECO:0000256" key="6">
    <source>
        <dbReference type="HAMAP-Rule" id="MF_00944"/>
    </source>
</evidence>
<dbReference type="Gene3D" id="1.10.150.300">
    <property type="entry name" value="TGS-like domain"/>
    <property type="match status" value="1"/>
</dbReference>
<comment type="cofactor">
    <cofactor evidence="1">
        <name>Mg(2+)</name>
        <dbReference type="ChEBI" id="CHEBI:18420"/>
    </cofactor>
</comment>
<dbReference type="InterPro" id="IPR006073">
    <property type="entry name" value="GTP-bd"/>
</dbReference>
<dbReference type="PROSITE" id="PS51880">
    <property type="entry name" value="TGS"/>
    <property type="match status" value="1"/>
</dbReference>
<evidence type="ECO:0000256" key="1">
    <source>
        <dbReference type="ARBA" id="ARBA00001946"/>
    </source>
</evidence>
<dbReference type="InterPro" id="IPR012676">
    <property type="entry name" value="TGS-like"/>
</dbReference>
<keyword evidence="3 6" id="KW-0547">Nucleotide-binding</keyword>
<dbReference type="Proteomes" id="UP001144110">
    <property type="component" value="Unassembled WGS sequence"/>
</dbReference>
<dbReference type="InterPro" id="IPR041706">
    <property type="entry name" value="YchF_N"/>
</dbReference>
<dbReference type="Pfam" id="PF06071">
    <property type="entry name" value="YchF-GTPase_C"/>
    <property type="match status" value="1"/>
</dbReference>
<dbReference type="Pfam" id="PF01926">
    <property type="entry name" value="MMR_HSR1"/>
    <property type="match status" value="1"/>
</dbReference>
<dbReference type="FunFam" id="1.10.150.300:FF:000001">
    <property type="entry name" value="Ribosome-binding ATPase YchF"/>
    <property type="match status" value="1"/>
</dbReference>
<dbReference type="GO" id="GO:0016887">
    <property type="term" value="F:ATP hydrolysis activity"/>
    <property type="evidence" value="ECO:0007669"/>
    <property type="project" value="UniProtKB-UniRule"/>
</dbReference>
<dbReference type="GO" id="GO:0005524">
    <property type="term" value="F:ATP binding"/>
    <property type="evidence" value="ECO:0007669"/>
    <property type="project" value="UniProtKB-UniRule"/>
</dbReference>
<comment type="caution">
    <text evidence="9">The sequence shown here is derived from an EMBL/GenBank/DDBJ whole genome shotgun (WGS) entry which is preliminary data.</text>
</comment>
<dbReference type="AlphaFoldDB" id="A0AAE3P0C1"/>
<dbReference type="InterPro" id="IPR027417">
    <property type="entry name" value="P-loop_NTPase"/>
</dbReference>
<dbReference type="InterPro" id="IPR004095">
    <property type="entry name" value="TGS"/>
</dbReference>
<comment type="function">
    <text evidence="6">ATPase that binds to both the 70S ribosome and the 50S ribosomal subunit in a nucleotide-independent manner.</text>
</comment>
<comment type="similarity">
    <text evidence="6">Belongs to the TRAFAC class OBG-HflX-like GTPase superfamily. OBG GTPase family. YchF/OLA1 subfamily.</text>
</comment>